<evidence type="ECO:0000256" key="3">
    <source>
        <dbReference type="ARBA" id="ARBA00022670"/>
    </source>
</evidence>
<dbReference type="RefSeq" id="WP_105863150.1">
    <property type="nucleotide sequence ID" value="NZ_PUEJ01000005.1"/>
</dbReference>
<keyword evidence="8" id="KW-1185">Reference proteome</keyword>
<dbReference type="NCBIfam" id="NF045542">
    <property type="entry name" value="Clp_rel_HeadMat"/>
    <property type="match status" value="1"/>
</dbReference>
<evidence type="ECO:0000256" key="1">
    <source>
        <dbReference type="ARBA" id="ARBA00007039"/>
    </source>
</evidence>
<dbReference type="InterPro" id="IPR023562">
    <property type="entry name" value="ClpP/TepA"/>
</dbReference>
<dbReference type="InterPro" id="IPR001907">
    <property type="entry name" value="ClpP"/>
</dbReference>
<sequence>MNEICIFDPIGADPETGVGMTAKQFDANLKALGSPGAFLLRINSPGGDVMDAMAIYSMLKASRARITARIEGIAASAASLIAMAADYIEIAPNAFMLIHMPYTTATGSADDLATAAGDLKRMSDSYAKIYSARSGQSVAAVKALMDEDRLMSADEAIRLGYADNLAGGMGDAPNMSSLPRKHCATIKAARRDRSFGWDAALALASGKRKFNLQRDRSINASWERAINSVKAESADAAGNGWDKALAKAFGKR</sequence>
<organism evidence="7 8">
    <name type="scientific">Labrys okinawensis</name>
    <dbReference type="NCBI Taxonomy" id="346911"/>
    <lineage>
        <taxon>Bacteria</taxon>
        <taxon>Pseudomonadati</taxon>
        <taxon>Pseudomonadota</taxon>
        <taxon>Alphaproteobacteria</taxon>
        <taxon>Hyphomicrobiales</taxon>
        <taxon>Xanthobacteraceae</taxon>
        <taxon>Labrys</taxon>
    </lineage>
</organism>
<dbReference type="GO" id="GO:0051117">
    <property type="term" value="F:ATPase binding"/>
    <property type="evidence" value="ECO:0007669"/>
    <property type="project" value="TreeGrafter"/>
</dbReference>
<proteinExistence type="inferred from homology"/>
<dbReference type="Gene3D" id="3.90.226.10">
    <property type="entry name" value="2-enoyl-CoA Hydratase, Chain A, domain 1"/>
    <property type="match status" value="1"/>
</dbReference>
<dbReference type="GO" id="GO:0004176">
    <property type="term" value="F:ATP-dependent peptidase activity"/>
    <property type="evidence" value="ECO:0007669"/>
    <property type="project" value="InterPro"/>
</dbReference>
<evidence type="ECO:0000256" key="4">
    <source>
        <dbReference type="ARBA" id="ARBA00022801"/>
    </source>
</evidence>
<gene>
    <name evidence="7" type="ORF">C5L14_16715</name>
</gene>
<dbReference type="InterPro" id="IPR029045">
    <property type="entry name" value="ClpP/crotonase-like_dom_sf"/>
</dbReference>
<dbReference type="GO" id="GO:0004252">
    <property type="term" value="F:serine-type endopeptidase activity"/>
    <property type="evidence" value="ECO:0007669"/>
    <property type="project" value="InterPro"/>
</dbReference>
<reference evidence="7 8" key="1">
    <citation type="submission" date="2018-02" db="EMBL/GenBank/DDBJ databases">
        <title>Whole genome sequencing of endophytic bacterium.</title>
        <authorList>
            <person name="Eedara R."/>
            <person name="Podile A.R."/>
        </authorList>
    </citation>
    <scope>NUCLEOTIDE SEQUENCE [LARGE SCALE GENOMIC DNA]</scope>
    <source>
        <strain evidence="7 8">RP1T</strain>
    </source>
</reference>
<keyword evidence="3" id="KW-0645">Protease</keyword>
<dbReference type="OrthoDB" id="9806592at2"/>
<name>A0A2S9QC63_9HYPH</name>
<dbReference type="CDD" id="cd07016">
    <property type="entry name" value="S14_ClpP_1"/>
    <property type="match status" value="1"/>
</dbReference>
<comment type="similarity">
    <text evidence="1 6">Belongs to the peptidase S14 family.</text>
</comment>
<dbReference type="AlphaFoldDB" id="A0A2S9QC63"/>
<evidence type="ECO:0000256" key="5">
    <source>
        <dbReference type="ARBA" id="ARBA00022825"/>
    </source>
</evidence>
<keyword evidence="2" id="KW-0963">Cytoplasm</keyword>
<evidence type="ECO:0000256" key="6">
    <source>
        <dbReference type="RuleBase" id="RU003567"/>
    </source>
</evidence>
<dbReference type="GO" id="GO:0009368">
    <property type="term" value="C:endopeptidase Clp complex"/>
    <property type="evidence" value="ECO:0007669"/>
    <property type="project" value="TreeGrafter"/>
</dbReference>
<keyword evidence="4" id="KW-0378">Hydrolase</keyword>
<evidence type="ECO:0000313" key="7">
    <source>
        <dbReference type="EMBL" id="PRH86928.1"/>
    </source>
</evidence>
<dbReference type="PANTHER" id="PTHR10381">
    <property type="entry name" value="ATP-DEPENDENT CLP PROTEASE PROTEOLYTIC SUBUNIT"/>
    <property type="match status" value="1"/>
</dbReference>
<dbReference type="Pfam" id="PF00574">
    <property type="entry name" value="CLP_protease"/>
    <property type="match status" value="1"/>
</dbReference>
<dbReference type="PRINTS" id="PR00127">
    <property type="entry name" value="CLPPROTEASEP"/>
</dbReference>
<comment type="caution">
    <text evidence="7">The sequence shown here is derived from an EMBL/GenBank/DDBJ whole genome shotgun (WGS) entry which is preliminary data.</text>
</comment>
<dbReference type="SUPFAM" id="SSF52096">
    <property type="entry name" value="ClpP/crotonase"/>
    <property type="match status" value="1"/>
</dbReference>
<dbReference type="Proteomes" id="UP000237682">
    <property type="component" value="Unassembled WGS sequence"/>
</dbReference>
<evidence type="ECO:0000313" key="8">
    <source>
        <dbReference type="Proteomes" id="UP000237682"/>
    </source>
</evidence>
<dbReference type="EMBL" id="PUEJ01000005">
    <property type="protein sequence ID" value="PRH86928.1"/>
    <property type="molecule type" value="Genomic_DNA"/>
</dbReference>
<protein>
    <recommendedName>
        <fullName evidence="6">ATP-dependent Clp protease proteolytic subunit</fullName>
    </recommendedName>
</protein>
<dbReference type="GO" id="GO:0006515">
    <property type="term" value="P:protein quality control for misfolded or incompletely synthesized proteins"/>
    <property type="evidence" value="ECO:0007669"/>
    <property type="project" value="TreeGrafter"/>
</dbReference>
<keyword evidence="5" id="KW-0720">Serine protease</keyword>
<accession>A0A2S9QC63</accession>
<dbReference type="PANTHER" id="PTHR10381:SF70">
    <property type="entry name" value="ATP-DEPENDENT CLP PROTEASE PROTEOLYTIC SUBUNIT"/>
    <property type="match status" value="1"/>
</dbReference>
<evidence type="ECO:0000256" key="2">
    <source>
        <dbReference type="ARBA" id="ARBA00022490"/>
    </source>
</evidence>